<dbReference type="InterPro" id="IPR015914">
    <property type="entry name" value="PAPs_N"/>
</dbReference>
<evidence type="ECO:0000256" key="1">
    <source>
        <dbReference type="ARBA" id="ARBA00022729"/>
    </source>
</evidence>
<reference evidence="6 7" key="1">
    <citation type="submission" date="2018-05" db="EMBL/GenBank/DDBJ databases">
        <title>Genomic Encyclopedia of Type Strains, Phase IV (KMG-IV): sequencing the most valuable type-strain genomes for metagenomic binning, comparative biology and taxonomic classification.</title>
        <authorList>
            <person name="Goeker M."/>
        </authorList>
    </citation>
    <scope>NUCLEOTIDE SEQUENCE [LARGE SCALE GENOMIC DNA]</scope>
    <source>
        <strain evidence="6 7">DSM 28816</strain>
    </source>
</reference>
<dbReference type="Pfam" id="PF16656">
    <property type="entry name" value="Pur_ac_phosph_N"/>
    <property type="match status" value="1"/>
</dbReference>
<protein>
    <submittedName>
        <fullName evidence="6">Purple acid phosphatase-like protein</fullName>
    </submittedName>
</protein>
<dbReference type="Gene3D" id="3.60.21.10">
    <property type="match status" value="1"/>
</dbReference>
<feature type="compositionally biased region" description="Low complexity" evidence="2">
    <location>
        <begin position="49"/>
        <end position="61"/>
    </location>
</feature>
<feature type="domain" description="Calcineurin-like phosphoesterase" evidence="4">
    <location>
        <begin position="201"/>
        <end position="391"/>
    </location>
</feature>
<keyword evidence="1 3" id="KW-0732">Signal</keyword>
<comment type="caution">
    <text evidence="6">The sequence shown here is derived from an EMBL/GenBank/DDBJ whole genome shotgun (WGS) entry which is preliminary data.</text>
</comment>
<evidence type="ECO:0000313" key="6">
    <source>
        <dbReference type="EMBL" id="PXV90185.1"/>
    </source>
</evidence>
<dbReference type="PROSITE" id="PS51257">
    <property type="entry name" value="PROKAR_LIPOPROTEIN"/>
    <property type="match status" value="1"/>
</dbReference>
<evidence type="ECO:0000259" key="5">
    <source>
        <dbReference type="Pfam" id="PF16656"/>
    </source>
</evidence>
<dbReference type="Pfam" id="PF00149">
    <property type="entry name" value="Metallophos"/>
    <property type="match status" value="1"/>
</dbReference>
<dbReference type="GO" id="GO:0003993">
    <property type="term" value="F:acid phosphatase activity"/>
    <property type="evidence" value="ECO:0007669"/>
    <property type="project" value="InterPro"/>
</dbReference>
<dbReference type="InterPro" id="IPR029052">
    <property type="entry name" value="Metallo-depent_PP-like"/>
</dbReference>
<feature type="compositionally biased region" description="Low complexity" evidence="2">
    <location>
        <begin position="31"/>
        <end position="41"/>
    </location>
</feature>
<dbReference type="RefSeq" id="WP_110291102.1">
    <property type="nucleotide sequence ID" value="NZ_QICS01000005.1"/>
</dbReference>
<dbReference type="SUPFAM" id="SSF56300">
    <property type="entry name" value="Metallo-dependent phosphatases"/>
    <property type="match status" value="1"/>
</dbReference>
<dbReference type="Gene3D" id="2.60.40.380">
    <property type="entry name" value="Purple acid phosphatase-like, N-terminal"/>
    <property type="match status" value="1"/>
</dbReference>
<dbReference type="InterPro" id="IPR008963">
    <property type="entry name" value="Purple_acid_Pase-like_N"/>
</dbReference>
<dbReference type="SUPFAM" id="SSF49363">
    <property type="entry name" value="Purple acid phosphatase, N-terminal domain"/>
    <property type="match status" value="1"/>
</dbReference>
<organism evidence="6 7">
    <name type="scientific">Lachnotalea glycerini</name>
    <dbReference type="NCBI Taxonomy" id="1763509"/>
    <lineage>
        <taxon>Bacteria</taxon>
        <taxon>Bacillati</taxon>
        <taxon>Bacillota</taxon>
        <taxon>Clostridia</taxon>
        <taxon>Lachnospirales</taxon>
        <taxon>Lachnospiraceae</taxon>
        <taxon>Lachnotalea</taxon>
    </lineage>
</organism>
<sequence length="484" mass="53137">MKKNRLMAIILCFILLFTAGCSKKAEVSDTQENTEVQQTEENQAEDTQQQEVEVSPSQSQDVSKEGTSENVSQTSEVGSGEIITVPNVSNESLETTGMKYLSIEVGTSETERNFVWYSKSANEGTVLMQEASSMEMNTFYASNATTAKTKESSTENGYYVNKATVANLKANTTYYYVVGNSDGWSPIYTYKTSSFDTSFSFAAIGDPEIGIGTDDEGLDQVGIFDNTINQINEQIQDVAFLLSTGDQVGINDSNDDYASLLSHLGLYSLAFAPTIGNHDVGGNYFGEHFNLPNMNKIKPDADVTNDDYYFSYNGVLFLMINTNNGSDFDDYHKKFIEEASAQYPDAKWKVAVFHQPPYSSVAKNLDDAAAVQELTPFLEDIGVDVVFNGHDQLYTRTNVMKGNAISQKVSGNSVTNPDGIVYFTLSSSSGNLFHEAIGNAYAVISEAPGHPQASRVDVTASSLKVTTYNSDSWEVYDEFEIIKQ</sequence>
<feature type="domain" description="Purple acid phosphatase N-terminal" evidence="5">
    <location>
        <begin position="103"/>
        <end position="192"/>
    </location>
</feature>
<feature type="signal peptide" evidence="3">
    <location>
        <begin position="1"/>
        <end position="24"/>
    </location>
</feature>
<dbReference type="InterPro" id="IPR039331">
    <property type="entry name" value="PAPs-like"/>
</dbReference>
<dbReference type="AlphaFoldDB" id="A0A318ERJ4"/>
<gene>
    <name evidence="6" type="ORF">C8E03_10592</name>
</gene>
<feature type="compositionally biased region" description="Polar residues" evidence="2">
    <location>
        <begin position="68"/>
        <end position="77"/>
    </location>
</feature>
<evidence type="ECO:0000259" key="4">
    <source>
        <dbReference type="Pfam" id="PF00149"/>
    </source>
</evidence>
<dbReference type="PANTHER" id="PTHR22953">
    <property type="entry name" value="ACID PHOSPHATASE RELATED"/>
    <property type="match status" value="1"/>
</dbReference>
<dbReference type="EMBL" id="QICS01000005">
    <property type="protein sequence ID" value="PXV90185.1"/>
    <property type="molecule type" value="Genomic_DNA"/>
</dbReference>
<dbReference type="GO" id="GO:0046872">
    <property type="term" value="F:metal ion binding"/>
    <property type="evidence" value="ECO:0007669"/>
    <property type="project" value="InterPro"/>
</dbReference>
<name>A0A318ERJ4_9FIRM</name>
<evidence type="ECO:0000256" key="2">
    <source>
        <dbReference type="SAM" id="MobiDB-lite"/>
    </source>
</evidence>
<accession>A0A318ERJ4</accession>
<feature type="region of interest" description="Disordered" evidence="2">
    <location>
        <begin position="31"/>
        <end position="85"/>
    </location>
</feature>
<evidence type="ECO:0000313" key="7">
    <source>
        <dbReference type="Proteomes" id="UP000247523"/>
    </source>
</evidence>
<proteinExistence type="predicted"/>
<dbReference type="Proteomes" id="UP000247523">
    <property type="component" value="Unassembled WGS sequence"/>
</dbReference>
<feature type="chain" id="PRO_5016234783" evidence="3">
    <location>
        <begin position="25"/>
        <end position="484"/>
    </location>
</feature>
<dbReference type="PANTHER" id="PTHR22953:SF153">
    <property type="entry name" value="PURPLE ACID PHOSPHATASE"/>
    <property type="match status" value="1"/>
</dbReference>
<evidence type="ECO:0000256" key="3">
    <source>
        <dbReference type="SAM" id="SignalP"/>
    </source>
</evidence>
<dbReference type="InterPro" id="IPR004843">
    <property type="entry name" value="Calcineurin-like_PHP"/>
</dbReference>